<dbReference type="HOGENOM" id="CLU_1908902_0_0_1"/>
<keyword evidence="3" id="KW-1185">Reference proteome</keyword>
<accession>B4I8C6</accession>
<name>B4I8C6_DROSE</name>
<reference evidence="2 3" key="1">
    <citation type="journal article" date="2007" name="Nature">
        <title>Evolution of genes and genomes on the Drosophila phylogeny.</title>
        <authorList>
            <consortium name="Drosophila 12 Genomes Consortium"/>
            <person name="Clark A.G."/>
            <person name="Eisen M.B."/>
            <person name="Smith D.R."/>
            <person name="Bergman C.M."/>
            <person name="Oliver B."/>
            <person name="Markow T.A."/>
            <person name="Kaufman T.C."/>
            <person name="Kellis M."/>
            <person name="Gelbart W."/>
            <person name="Iyer V.N."/>
            <person name="Pollard D.A."/>
            <person name="Sackton T.B."/>
            <person name="Larracuente A.M."/>
            <person name="Singh N.D."/>
            <person name="Abad J.P."/>
            <person name="Abt D.N."/>
            <person name="Adryan B."/>
            <person name="Aguade M."/>
            <person name="Akashi H."/>
            <person name="Anderson W.W."/>
            <person name="Aquadro C.F."/>
            <person name="Ardell D.H."/>
            <person name="Arguello R."/>
            <person name="Artieri C.G."/>
            <person name="Barbash D.A."/>
            <person name="Barker D."/>
            <person name="Barsanti P."/>
            <person name="Batterham P."/>
            <person name="Batzoglou S."/>
            <person name="Begun D."/>
            <person name="Bhutkar A."/>
            <person name="Blanco E."/>
            <person name="Bosak S.A."/>
            <person name="Bradley R.K."/>
            <person name="Brand A.D."/>
            <person name="Brent M.R."/>
            <person name="Brooks A.N."/>
            <person name="Brown R.H."/>
            <person name="Butlin R.K."/>
            <person name="Caggese C."/>
            <person name="Calvi B.R."/>
            <person name="Bernardo de Carvalho A."/>
            <person name="Caspi A."/>
            <person name="Castrezana S."/>
            <person name="Celniker S.E."/>
            <person name="Chang J.L."/>
            <person name="Chapple C."/>
            <person name="Chatterji S."/>
            <person name="Chinwalla A."/>
            <person name="Civetta A."/>
            <person name="Clifton S.W."/>
            <person name="Comeron J.M."/>
            <person name="Costello J.C."/>
            <person name="Coyne J.A."/>
            <person name="Daub J."/>
            <person name="David R.G."/>
            <person name="Delcher A.L."/>
            <person name="Delehaunty K."/>
            <person name="Do C.B."/>
            <person name="Ebling H."/>
            <person name="Edwards K."/>
            <person name="Eickbush T."/>
            <person name="Evans J.D."/>
            <person name="Filipski A."/>
            <person name="Findeiss S."/>
            <person name="Freyhult E."/>
            <person name="Fulton L."/>
            <person name="Fulton R."/>
            <person name="Garcia A.C."/>
            <person name="Gardiner A."/>
            <person name="Garfield D.A."/>
            <person name="Garvin B.E."/>
            <person name="Gibson G."/>
            <person name="Gilbert D."/>
            <person name="Gnerre S."/>
            <person name="Godfrey J."/>
            <person name="Good R."/>
            <person name="Gotea V."/>
            <person name="Gravely B."/>
            <person name="Greenberg A.J."/>
            <person name="Griffiths-Jones S."/>
            <person name="Gross S."/>
            <person name="Guigo R."/>
            <person name="Gustafson E.A."/>
            <person name="Haerty W."/>
            <person name="Hahn M.W."/>
            <person name="Halligan D.L."/>
            <person name="Halpern A.L."/>
            <person name="Halter G.M."/>
            <person name="Han M.V."/>
            <person name="Heger A."/>
            <person name="Hillier L."/>
            <person name="Hinrichs A.S."/>
            <person name="Holmes I."/>
            <person name="Hoskins R.A."/>
            <person name="Hubisz M.J."/>
            <person name="Hultmark D."/>
            <person name="Huntley M.A."/>
            <person name="Jaffe D.B."/>
            <person name="Jagadeeshan S."/>
            <person name="Jeck W.R."/>
            <person name="Johnson J."/>
            <person name="Jones C.D."/>
            <person name="Jordan W.C."/>
            <person name="Karpen G.H."/>
            <person name="Kataoka E."/>
            <person name="Keightley P.D."/>
            <person name="Kheradpour P."/>
            <person name="Kirkness E.F."/>
            <person name="Koerich L.B."/>
            <person name="Kristiansen K."/>
            <person name="Kudrna D."/>
            <person name="Kulathinal R.J."/>
            <person name="Kumar S."/>
            <person name="Kwok R."/>
            <person name="Lander E."/>
            <person name="Langley C.H."/>
            <person name="Lapoint R."/>
            <person name="Lazzaro B.P."/>
            <person name="Lee S.J."/>
            <person name="Levesque L."/>
            <person name="Li R."/>
            <person name="Lin C.F."/>
            <person name="Lin M.F."/>
            <person name="Lindblad-Toh K."/>
            <person name="Llopart A."/>
            <person name="Long M."/>
            <person name="Low L."/>
            <person name="Lozovsky E."/>
            <person name="Lu J."/>
            <person name="Luo M."/>
            <person name="Machado C.A."/>
            <person name="Makalowski W."/>
            <person name="Marzo M."/>
            <person name="Matsuda M."/>
            <person name="Matzkin L."/>
            <person name="McAllister B."/>
            <person name="McBride C.S."/>
            <person name="McKernan B."/>
            <person name="McKernan K."/>
            <person name="Mendez-Lago M."/>
            <person name="Minx P."/>
            <person name="Mollenhauer M.U."/>
            <person name="Montooth K."/>
            <person name="Mount S.M."/>
            <person name="Mu X."/>
            <person name="Myers E."/>
            <person name="Negre B."/>
            <person name="Newfeld S."/>
            <person name="Nielsen R."/>
            <person name="Noor M.A."/>
            <person name="O'Grady P."/>
            <person name="Pachter L."/>
            <person name="Papaceit M."/>
            <person name="Parisi M.J."/>
            <person name="Parisi M."/>
            <person name="Parts L."/>
            <person name="Pedersen J.S."/>
            <person name="Pesole G."/>
            <person name="Phillippy A.M."/>
            <person name="Ponting C.P."/>
            <person name="Pop M."/>
            <person name="Porcelli D."/>
            <person name="Powell J.R."/>
            <person name="Prohaska S."/>
            <person name="Pruitt K."/>
            <person name="Puig M."/>
            <person name="Quesneville H."/>
            <person name="Ram K.R."/>
            <person name="Rand D."/>
            <person name="Rasmussen M.D."/>
            <person name="Reed L.K."/>
            <person name="Reenan R."/>
            <person name="Reily A."/>
            <person name="Remington K.A."/>
            <person name="Rieger T.T."/>
            <person name="Ritchie M.G."/>
            <person name="Robin C."/>
            <person name="Rogers Y.H."/>
            <person name="Rohde C."/>
            <person name="Rozas J."/>
            <person name="Rubenfield M.J."/>
            <person name="Ruiz A."/>
            <person name="Russo S."/>
            <person name="Salzberg S.L."/>
            <person name="Sanchez-Gracia A."/>
            <person name="Saranga D.J."/>
            <person name="Sato H."/>
            <person name="Schaeffer S.W."/>
            <person name="Schatz M.C."/>
            <person name="Schlenke T."/>
            <person name="Schwartz R."/>
            <person name="Segarra C."/>
            <person name="Singh R.S."/>
            <person name="Sirot L."/>
            <person name="Sirota M."/>
            <person name="Sisneros N.B."/>
            <person name="Smith C.D."/>
            <person name="Smith T.F."/>
            <person name="Spieth J."/>
            <person name="Stage D.E."/>
            <person name="Stark A."/>
            <person name="Stephan W."/>
            <person name="Strausberg R.L."/>
            <person name="Strempel S."/>
            <person name="Sturgill D."/>
            <person name="Sutton G."/>
            <person name="Sutton G.G."/>
            <person name="Tao W."/>
            <person name="Teichmann S."/>
            <person name="Tobari Y.N."/>
            <person name="Tomimura Y."/>
            <person name="Tsolas J.M."/>
            <person name="Valente V.L."/>
            <person name="Venter E."/>
            <person name="Venter J.C."/>
            <person name="Vicario S."/>
            <person name="Vieira F.G."/>
            <person name="Vilella A.J."/>
            <person name="Villasante A."/>
            <person name="Walenz B."/>
            <person name="Wang J."/>
            <person name="Wasserman M."/>
            <person name="Watts T."/>
            <person name="Wilson D."/>
            <person name="Wilson R.K."/>
            <person name="Wing R.A."/>
            <person name="Wolfner M.F."/>
            <person name="Wong A."/>
            <person name="Wong G.K."/>
            <person name="Wu C.I."/>
            <person name="Wu G."/>
            <person name="Yamamoto D."/>
            <person name="Yang H.P."/>
            <person name="Yang S.P."/>
            <person name="Yorke J.A."/>
            <person name="Yoshida K."/>
            <person name="Zdobnov E."/>
            <person name="Zhang P."/>
            <person name="Zhang Y."/>
            <person name="Zimin A.V."/>
            <person name="Baldwin J."/>
            <person name="Abdouelleil A."/>
            <person name="Abdulkadir J."/>
            <person name="Abebe A."/>
            <person name="Abera B."/>
            <person name="Abreu J."/>
            <person name="Acer S.C."/>
            <person name="Aftuck L."/>
            <person name="Alexander A."/>
            <person name="An P."/>
            <person name="Anderson E."/>
            <person name="Anderson S."/>
            <person name="Arachi H."/>
            <person name="Azer M."/>
            <person name="Bachantsang P."/>
            <person name="Barry A."/>
            <person name="Bayul T."/>
            <person name="Berlin A."/>
            <person name="Bessette D."/>
            <person name="Bloom T."/>
            <person name="Blye J."/>
            <person name="Boguslavskiy L."/>
            <person name="Bonnet C."/>
            <person name="Boukhgalter B."/>
            <person name="Bourzgui I."/>
            <person name="Brown A."/>
            <person name="Cahill P."/>
            <person name="Channer S."/>
            <person name="Cheshatsang Y."/>
            <person name="Chuda L."/>
            <person name="Citroen M."/>
            <person name="Collymore A."/>
            <person name="Cooke P."/>
            <person name="Costello M."/>
            <person name="D'Aco K."/>
            <person name="Daza R."/>
            <person name="De Haan G."/>
            <person name="DeGray S."/>
            <person name="DeMaso C."/>
            <person name="Dhargay N."/>
            <person name="Dooley K."/>
            <person name="Dooley E."/>
            <person name="Doricent M."/>
            <person name="Dorje P."/>
            <person name="Dorjee K."/>
            <person name="Dupes A."/>
            <person name="Elong R."/>
            <person name="Falk J."/>
            <person name="Farina A."/>
            <person name="Faro S."/>
            <person name="Ferguson D."/>
            <person name="Fisher S."/>
            <person name="Foley C.D."/>
            <person name="Franke A."/>
            <person name="Friedrich D."/>
            <person name="Gadbois L."/>
            <person name="Gearin G."/>
            <person name="Gearin C.R."/>
            <person name="Giannoukos G."/>
            <person name="Goode T."/>
            <person name="Graham J."/>
            <person name="Grandbois E."/>
            <person name="Grewal S."/>
            <person name="Gyaltsen K."/>
            <person name="Hafez N."/>
            <person name="Hagos B."/>
            <person name="Hall J."/>
            <person name="Henson C."/>
            <person name="Hollinger A."/>
            <person name="Honan T."/>
            <person name="Huard M.D."/>
            <person name="Hughes L."/>
            <person name="Hurhula B."/>
            <person name="Husby M.E."/>
            <person name="Kamat A."/>
            <person name="Kanga B."/>
            <person name="Kashin S."/>
            <person name="Khazanovich D."/>
            <person name="Kisner P."/>
            <person name="Lance K."/>
            <person name="Lara M."/>
            <person name="Lee W."/>
            <person name="Lennon N."/>
            <person name="Letendre F."/>
            <person name="LeVine R."/>
            <person name="Lipovsky A."/>
            <person name="Liu X."/>
            <person name="Liu J."/>
            <person name="Liu S."/>
            <person name="Lokyitsang T."/>
            <person name="Lokyitsang Y."/>
            <person name="Lubonja R."/>
            <person name="Lui A."/>
            <person name="MacDonald P."/>
            <person name="Magnisalis V."/>
            <person name="Maru K."/>
            <person name="Matthews C."/>
            <person name="McCusker W."/>
            <person name="McDonough S."/>
            <person name="Mehta T."/>
            <person name="Meldrim J."/>
            <person name="Meneus L."/>
            <person name="Mihai O."/>
            <person name="Mihalev A."/>
            <person name="Mihova T."/>
            <person name="Mittelman R."/>
            <person name="Mlenga V."/>
            <person name="Montmayeur A."/>
            <person name="Mulrain L."/>
            <person name="Navidi A."/>
            <person name="Naylor J."/>
            <person name="Negash T."/>
            <person name="Nguyen T."/>
            <person name="Nguyen N."/>
            <person name="Nicol R."/>
            <person name="Norbu C."/>
            <person name="Norbu N."/>
            <person name="Novod N."/>
            <person name="O'Neill B."/>
            <person name="Osman S."/>
            <person name="Markiewicz E."/>
            <person name="Oyono O.L."/>
            <person name="Patti C."/>
            <person name="Phunkhang P."/>
            <person name="Pierre F."/>
            <person name="Priest M."/>
            <person name="Raghuraman S."/>
            <person name="Rege F."/>
            <person name="Reyes R."/>
            <person name="Rise C."/>
            <person name="Rogov P."/>
            <person name="Ross K."/>
            <person name="Ryan E."/>
            <person name="Settipalli S."/>
            <person name="Shea T."/>
            <person name="Sherpa N."/>
            <person name="Shi L."/>
            <person name="Shih D."/>
            <person name="Sparrow T."/>
            <person name="Spaulding J."/>
            <person name="Stalker J."/>
            <person name="Stange-Thomann N."/>
            <person name="Stavropoulos S."/>
            <person name="Stone C."/>
            <person name="Strader C."/>
            <person name="Tesfaye S."/>
            <person name="Thomson T."/>
            <person name="Thoulutsang Y."/>
            <person name="Thoulutsang D."/>
            <person name="Topham K."/>
            <person name="Topping I."/>
            <person name="Tsamla T."/>
            <person name="Vassiliev H."/>
            <person name="Vo A."/>
            <person name="Wangchuk T."/>
            <person name="Wangdi T."/>
            <person name="Weiand M."/>
            <person name="Wilkinson J."/>
            <person name="Wilson A."/>
            <person name="Yadav S."/>
            <person name="Young G."/>
            <person name="Yu Q."/>
            <person name="Zembek L."/>
            <person name="Zhong D."/>
            <person name="Zimmer A."/>
            <person name="Zwirko Z."/>
            <person name="Jaffe D.B."/>
            <person name="Alvarez P."/>
            <person name="Brockman W."/>
            <person name="Butler J."/>
            <person name="Chin C."/>
            <person name="Gnerre S."/>
            <person name="Grabherr M."/>
            <person name="Kleber M."/>
            <person name="Mauceli E."/>
            <person name="MacCallum I."/>
        </authorList>
    </citation>
    <scope>NUCLEOTIDE SEQUENCE [LARGE SCALE GENOMIC DNA]</scope>
    <source>
        <strain evidence="3">Rob3c / Tucson 14021-0248.25</strain>
    </source>
</reference>
<feature type="region of interest" description="Disordered" evidence="1">
    <location>
        <begin position="1"/>
        <end position="56"/>
    </location>
</feature>
<dbReference type="AlphaFoldDB" id="B4I8C6"/>
<dbReference type="Proteomes" id="UP000001292">
    <property type="component" value="Unassembled WGS sequence"/>
</dbReference>
<organism evidence="3">
    <name type="scientific">Drosophila sechellia</name>
    <name type="common">Fruit fly</name>
    <dbReference type="NCBI Taxonomy" id="7238"/>
    <lineage>
        <taxon>Eukaryota</taxon>
        <taxon>Metazoa</taxon>
        <taxon>Ecdysozoa</taxon>
        <taxon>Arthropoda</taxon>
        <taxon>Hexapoda</taxon>
        <taxon>Insecta</taxon>
        <taxon>Pterygota</taxon>
        <taxon>Neoptera</taxon>
        <taxon>Endopterygota</taxon>
        <taxon>Diptera</taxon>
        <taxon>Brachycera</taxon>
        <taxon>Muscomorpha</taxon>
        <taxon>Ephydroidea</taxon>
        <taxon>Drosophilidae</taxon>
        <taxon>Drosophila</taxon>
        <taxon>Sophophora</taxon>
    </lineage>
</organism>
<dbReference type="OMA" id="PRIAQDN"/>
<evidence type="ECO:0000313" key="3">
    <source>
        <dbReference type="Proteomes" id="UP000001292"/>
    </source>
</evidence>
<protein>
    <submittedName>
        <fullName evidence="2">GM15605</fullName>
    </submittedName>
</protein>
<evidence type="ECO:0000256" key="1">
    <source>
        <dbReference type="SAM" id="MobiDB-lite"/>
    </source>
</evidence>
<sequence>MDKDVENQRASHPRIAQDNGKNHSRQRANCTTAAANSVSGSPFSNLPTSGKHNNGFDLTILAAPHPDRNPADELEYFTLDLSRFFCTGGLGQTASATHQCFVAHFIQFCSFDVDDDDDDDGGGGGGSGGDACA</sequence>
<evidence type="ECO:0000313" key="2">
    <source>
        <dbReference type="EMBL" id="EDW56851.1"/>
    </source>
</evidence>
<gene>
    <name evidence="2" type="primary">Dsec\GM15605</name>
    <name evidence="2" type="ORF">Dsec_GM15605</name>
</gene>
<dbReference type="EMBL" id="CH480824">
    <property type="protein sequence ID" value="EDW56851.1"/>
    <property type="molecule type" value="Genomic_DNA"/>
</dbReference>
<proteinExistence type="predicted"/>
<feature type="compositionally biased region" description="Polar residues" evidence="1">
    <location>
        <begin position="27"/>
        <end position="52"/>
    </location>
</feature>